<evidence type="ECO:0000256" key="1">
    <source>
        <dbReference type="SAM" id="MobiDB-lite"/>
    </source>
</evidence>
<dbReference type="PROSITE" id="PS50994">
    <property type="entry name" value="INTEGRASE"/>
    <property type="match status" value="1"/>
</dbReference>
<dbReference type="PANTHER" id="PTHR35004">
    <property type="entry name" value="TRANSPOSASE RV3428C-RELATED"/>
    <property type="match status" value="1"/>
</dbReference>
<dbReference type="SUPFAM" id="SSF53098">
    <property type="entry name" value="Ribonuclease H-like"/>
    <property type="match status" value="1"/>
</dbReference>
<dbReference type="Gene3D" id="3.30.420.10">
    <property type="entry name" value="Ribonuclease H-like superfamily/Ribonuclease H"/>
    <property type="match status" value="1"/>
</dbReference>
<evidence type="ECO:0000313" key="4">
    <source>
        <dbReference type="Proteomes" id="UP000050465"/>
    </source>
</evidence>
<dbReference type="InterPro" id="IPR015378">
    <property type="entry name" value="Transposase-like_Mu_C"/>
</dbReference>
<reference evidence="3 4" key="1">
    <citation type="submission" date="2015-09" db="EMBL/GenBank/DDBJ databases">
        <title>Identification and resolution of microdiversity through metagenomic sequencing of parallel consortia.</title>
        <authorList>
            <person name="Nelson W.C."/>
            <person name="Romine M.F."/>
            <person name="Lindemann S.R."/>
        </authorList>
    </citation>
    <scope>NUCLEOTIDE SEQUENCE [LARGE SCALE GENOMIC DNA]</scope>
    <source>
        <strain evidence="3">Ana</strain>
    </source>
</reference>
<dbReference type="SUPFAM" id="SSF46689">
    <property type="entry name" value="Homeodomain-like"/>
    <property type="match status" value="1"/>
</dbReference>
<dbReference type="PANTHER" id="PTHR35004:SF6">
    <property type="entry name" value="TRANSPOSASE"/>
    <property type="match status" value="1"/>
</dbReference>
<dbReference type="InterPro" id="IPR036397">
    <property type="entry name" value="RNaseH_sf"/>
</dbReference>
<feature type="region of interest" description="Disordered" evidence="1">
    <location>
        <begin position="520"/>
        <end position="552"/>
    </location>
</feature>
<accession>A0A0P7YN71</accession>
<dbReference type="EMBL" id="LJZR01000083">
    <property type="protein sequence ID" value="KPQ31787.1"/>
    <property type="molecule type" value="Genomic_DNA"/>
</dbReference>
<organism evidence="3 4">
    <name type="scientific">Phormidesmis priestleyi Ana</name>
    <dbReference type="NCBI Taxonomy" id="1666911"/>
    <lineage>
        <taxon>Bacteria</taxon>
        <taxon>Bacillati</taxon>
        <taxon>Cyanobacteriota</taxon>
        <taxon>Cyanophyceae</taxon>
        <taxon>Leptolyngbyales</taxon>
        <taxon>Leptolyngbyaceae</taxon>
        <taxon>Phormidesmis</taxon>
    </lineage>
</organism>
<dbReference type="Gene3D" id="2.30.30.130">
    <property type="entry name" value="Transposase, Mu, C-terminal"/>
    <property type="match status" value="1"/>
</dbReference>
<dbReference type="STRING" id="1666911.HLUCCA11_23010"/>
<dbReference type="InterPro" id="IPR009057">
    <property type="entry name" value="Homeodomain-like_sf"/>
</dbReference>
<sequence>MTNNLVRAEEEKVLPERLQSSEQRADVIVPSEPLSDEVKLRLTLLQRLDTCKGKADYGTETSRVAQALGMSLRSLFRLQRQYQELGIAGIKRQGRSDEGQFRVSDFWQTYILQAYRDGNKGQRQTSRAQVAKLVESHAAELGKTEYPSRSSVYRVLSADIQQLEHKQKSRCIGWQGELLKLRTKEGIELDIKYSNQVWQVDHTRADIMVVDGHGTPIGCPTLTTVIDTYSRCIVGIQIGMNYPSAVVTCLALRHAILPKQYSHQYEPNNLWESYGVPQYLYTDAGSDFTSSHIDQVADSIGIVLCLRRRPSDGGIVERPFGTINTEFFSTLPGYTTRLLKGHKSAVEADARLTLEQLEGLLIRYIVDNYNQQPDARTGKESRMSRWRSGLTASTRALEERELDLLLMRQDRRRVYRGGYIRFANLLYKGEYLEGYIGQQVVLRYNPQDITSLYIYRNQGELDVFLTRAHAQNLETERLSLPEAKAISRRLRQARQEITNESVLSEVRDRTRFVEELLSGDRQPKIKESDYGSEDSDEPLEEPTERRPLPVIRVYDYDQLHQDHGFT</sequence>
<dbReference type="InterPro" id="IPR009004">
    <property type="entry name" value="Transposase_Mu_C"/>
</dbReference>
<comment type="caution">
    <text evidence="3">The sequence shown here is derived from an EMBL/GenBank/DDBJ whole genome shotgun (WGS) entry which is preliminary data.</text>
</comment>
<dbReference type="Proteomes" id="UP000050465">
    <property type="component" value="Unassembled WGS sequence"/>
</dbReference>
<dbReference type="InterPro" id="IPR012337">
    <property type="entry name" value="RNaseH-like_sf"/>
</dbReference>
<dbReference type="SUPFAM" id="SSF50610">
    <property type="entry name" value="mu transposase, C-terminal domain"/>
    <property type="match status" value="1"/>
</dbReference>
<dbReference type="Pfam" id="PF09299">
    <property type="entry name" value="Mu-transpos_C"/>
    <property type="match status" value="1"/>
</dbReference>
<dbReference type="InterPro" id="IPR001584">
    <property type="entry name" value="Integrase_cat-core"/>
</dbReference>
<feature type="domain" description="Integrase catalytic" evidence="2">
    <location>
        <begin position="188"/>
        <end position="390"/>
    </location>
</feature>
<feature type="compositionally biased region" description="Acidic residues" evidence="1">
    <location>
        <begin position="530"/>
        <end position="541"/>
    </location>
</feature>
<gene>
    <name evidence="3" type="ORF">HLUCCA11_23010</name>
</gene>
<protein>
    <submittedName>
        <fullName evidence="3">Transposase</fullName>
    </submittedName>
</protein>
<dbReference type="PATRIC" id="fig|1666911.3.peg.762"/>
<dbReference type="GO" id="GO:0003676">
    <property type="term" value="F:nucleic acid binding"/>
    <property type="evidence" value="ECO:0007669"/>
    <property type="project" value="InterPro"/>
</dbReference>
<evidence type="ECO:0000313" key="3">
    <source>
        <dbReference type="EMBL" id="KPQ31787.1"/>
    </source>
</evidence>
<dbReference type="GO" id="GO:0015074">
    <property type="term" value="P:DNA integration"/>
    <property type="evidence" value="ECO:0007669"/>
    <property type="project" value="InterPro"/>
</dbReference>
<proteinExistence type="predicted"/>
<dbReference type="AlphaFoldDB" id="A0A0P7YN71"/>
<name>A0A0P7YN71_9CYAN</name>
<evidence type="ECO:0000259" key="2">
    <source>
        <dbReference type="PROSITE" id="PS50994"/>
    </source>
</evidence>